<dbReference type="Pfam" id="PF12658">
    <property type="entry name" value="Ten1"/>
    <property type="match status" value="1"/>
</dbReference>
<proteinExistence type="predicted"/>
<organism evidence="1 2">
    <name type="scientific">Elsinoe ampelina</name>
    <dbReference type="NCBI Taxonomy" id="302913"/>
    <lineage>
        <taxon>Eukaryota</taxon>
        <taxon>Fungi</taxon>
        <taxon>Dikarya</taxon>
        <taxon>Ascomycota</taxon>
        <taxon>Pezizomycotina</taxon>
        <taxon>Dothideomycetes</taxon>
        <taxon>Dothideomycetidae</taxon>
        <taxon>Myriangiales</taxon>
        <taxon>Elsinoaceae</taxon>
        <taxon>Elsinoe</taxon>
    </lineage>
</organism>
<dbReference type="OrthoDB" id="5275361at2759"/>
<evidence type="ECO:0000313" key="2">
    <source>
        <dbReference type="Proteomes" id="UP000799538"/>
    </source>
</evidence>
<accession>A0A6A6GDU4</accession>
<dbReference type="Gene3D" id="2.40.50.140">
    <property type="entry name" value="Nucleic acid-binding proteins"/>
    <property type="match status" value="1"/>
</dbReference>
<name>A0A6A6GDU4_9PEZI</name>
<dbReference type="InterPro" id="IPR012340">
    <property type="entry name" value="NA-bd_OB-fold"/>
</dbReference>
<dbReference type="InterPro" id="IPR024222">
    <property type="entry name" value="Ten1_fungal"/>
</dbReference>
<dbReference type="GO" id="GO:0043047">
    <property type="term" value="F:single-stranded telomeric DNA binding"/>
    <property type="evidence" value="ECO:0007669"/>
    <property type="project" value="InterPro"/>
</dbReference>
<keyword evidence="2" id="KW-1185">Reference proteome</keyword>
<dbReference type="EMBL" id="ML992505">
    <property type="protein sequence ID" value="KAF2223924.1"/>
    <property type="molecule type" value="Genomic_DNA"/>
</dbReference>
<sequence>MNARSNGNEARTTDRAQPSQLVFLHELQGLPMRTKVRFLGCIERFEVGSDTALVSYRSTTQQSTVVASVNFVALLGTPSLSLDVGSWVNIMGYVTDGSVRGSEDSRQVYERVTPVAHVQALMAWDAGDLNLDDYERALRAKCGGRGGY</sequence>
<gene>
    <name evidence="1" type="ORF">BDZ85DRAFT_317929</name>
</gene>
<evidence type="ECO:0000313" key="1">
    <source>
        <dbReference type="EMBL" id="KAF2223924.1"/>
    </source>
</evidence>
<dbReference type="GO" id="GO:0016233">
    <property type="term" value="P:telomere capping"/>
    <property type="evidence" value="ECO:0007669"/>
    <property type="project" value="InterPro"/>
</dbReference>
<dbReference type="Proteomes" id="UP000799538">
    <property type="component" value="Unassembled WGS sequence"/>
</dbReference>
<reference evidence="2" key="1">
    <citation type="journal article" date="2020" name="Stud. Mycol.">
        <title>101 Dothideomycetes genomes: A test case for predicting lifestyles and emergence of pathogens.</title>
        <authorList>
            <person name="Haridas S."/>
            <person name="Albert R."/>
            <person name="Binder M."/>
            <person name="Bloem J."/>
            <person name="LaButti K."/>
            <person name="Salamov A."/>
            <person name="Andreopoulos B."/>
            <person name="Baker S."/>
            <person name="Barry K."/>
            <person name="Bills G."/>
            <person name="Bluhm B."/>
            <person name="Cannon C."/>
            <person name="Castanera R."/>
            <person name="Culley D."/>
            <person name="Daum C."/>
            <person name="Ezra D."/>
            <person name="Gonzalez J."/>
            <person name="Henrissat B."/>
            <person name="Kuo A."/>
            <person name="Liang C."/>
            <person name="Lipzen A."/>
            <person name="Lutzoni F."/>
            <person name="Magnuson J."/>
            <person name="Mondo S."/>
            <person name="Nolan M."/>
            <person name="Ohm R."/>
            <person name="Pangilinan J."/>
            <person name="Park H.-J."/>
            <person name="Ramirez L."/>
            <person name="Alfaro M."/>
            <person name="Sun H."/>
            <person name="Tritt A."/>
            <person name="Yoshinaga Y."/>
            <person name="Zwiers L.-H."/>
            <person name="Turgeon B."/>
            <person name="Goodwin S."/>
            <person name="Spatafora J."/>
            <person name="Crous P."/>
            <person name="Grigoriev I."/>
        </authorList>
    </citation>
    <scope>NUCLEOTIDE SEQUENCE [LARGE SCALE GENOMIC DNA]</scope>
    <source>
        <strain evidence="2">CECT 20119</strain>
    </source>
</reference>
<dbReference type="GO" id="GO:1990879">
    <property type="term" value="C:CST complex"/>
    <property type="evidence" value="ECO:0007669"/>
    <property type="project" value="InterPro"/>
</dbReference>
<dbReference type="AlphaFoldDB" id="A0A6A6GDU4"/>
<protein>
    <submittedName>
        <fullName evidence="1">CST complex subunit Ten1</fullName>
    </submittedName>
</protein>